<keyword evidence="10" id="KW-1133">Transmembrane helix</keyword>
<dbReference type="AlphaFoldDB" id="A0A3M6U653"/>
<evidence type="ECO:0000313" key="15">
    <source>
        <dbReference type="Proteomes" id="UP000275408"/>
    </source>
</evidence>
<dbReference type="FunFam" id="2.60.40.10:FF:000189">
    <property type="entry name" value="Neogenin isoform 3"/>
    <property type="match status" value="1"/>
</dbReference>
<dbReference type="STRING" id="46731.A0A3M6U653"/>
<keyword evidence="7" id="KW-0325">Glycoprotein</keyword>
<evidence type="ECO:0000256" key="9">
    <source>
        <dbReference type="SAM" id="MobiDB-lite"/>
    </source>
</evidence>
<organism evidence="14 15">
    <name type="scientific">Pocillopora damicornis</name>
    <name type="common">Cauliflower coral</name>
    <name type="synonym">Millepora damicornis</name>
    <dbReference type="NCBI Taxonomy" id="46731"/>
    <lineage>
        <taxon>Eukaryota</taxon>
        <taxon>Metazoa</taxon>
        <taxon>Cnidaria</taxon>
        <taxon>Anthozoa</taxon>
        <taxon>Hexacorallia</taxon>
        <taxon>Scleractinia</taxon>
        <taxon>Astrocoeniina</taxon>
        <taxon>Pocilloporidae</taxon>
        <taxon>Pocillopora</taxon>
    </lineage>
</organism>
<comment type="subcellular location">
    <subcellularLocation>
        <location evidence="1">Cell membrane</location>
    </subcellularLocation>
</comment>
<evidence type="ECO:0000259" key="13">
    <source>
        <dbReference type="PROSITE" id="PS50853"/>
    </source>
</evidence>
<feature type="domain" description="Ig-like" evidence="12">
    <location>
        <begin position="318"/>
        <end position="402"/>
    </location>
</feature>
<evidence type="ECO:0000256" key="3">
    <source>
        <dbReference type="ARBA" id="ARBA00022729"/>
    </source>
</evidence>
<dbReference type="CDD" id="cd00063">
    <property type="entry name" value="FN3"/>
    <property type="match status" value="5"/>
</dbReference>
<comment type="caution">
    <text evidence="14">The sequence shown here is derived from an EMBL/GenBank/DDBJ whole genome shotgun (WGS) entry which is preliminary data.</text>
</comment>
<keyword evidence="8" id="KW-0393">Immunoglobulin domain</keyword>
<reference evidence="14 15" key="1">
    <citation type="journal article" date="2018" name="Sci. Rep.">
        <title>Comparative analysis of the Pocillopora damicornis genome highlights role of immune system in coral evolution.</title>
        <authorList>
            <person name="Cunning R."/>
            <person name="Bay R.A."/>
            <person name="Gillette P."/>
            <person name="Baker A.C."/>
            <person name="Traylor-Knowles N."/>
        </authorList>
    </citation>
    <scope>NUCLEOTIDE SEQUENCE [LARGE SCALE GENOMIC DNA]</scope>
    <source>
        <strain evidence="14">RSMAS</strain>
        <tissue evidence="14">Whole animal</tissue>
    </source>
</reference>
<dbReference type="SMART" id="SM00408">
    <property type="entry name" value="IGc2"/>
    <property type="match status" value="4"/>
</dbReference>
<dbReference type="OrthoDB" id="5955479at2759"/>
<evidence type="ECO:0000256" key="5">
    <source>
        <dbReference type="ARBA" id="ARBA00023136"/>
    </source>
</evidence>
<evidence type="ECO:0000256" key="11">
    <source>
        <dbReference type="SAM" id="SignalP"/>
    </source>
</evidence>
<sequence length="1229" mass="136339">MFVSLFVAWWMACLATGASGTFSGLVPISFTREPSYTVAHKNKPVTLNCGVNGKPPPSSFTWEKDGQEIIPDSRRTIDSNGALHITRVIHTRESKPDVGEYQCFASNERGRIASRKVRLDVAGMSKKFQWEPQNTVTLVGSFARFSCQIRHASPAATLRWEKDGTRLEANDRIFMLIEGVLQIKDVRKTDEGNYSCVAENVVKMRRSNPGSLTVLAADSSRNRTSPQFLGEHQNITIVKGGSAVIECAASGYPVPMVQWRKLDEHSGKTYNVSNITYAVNNLNFSNVEKNDGGQYECYAHADGKTISRIVWLFVTVPPQFTLTPPRLVWMIDKPLELKCAASGEPVPSVYWLKNGKELNSSDITKVTYGKGRADLTESSSSASNALYQCFAQNEAGSTQVVACLIVQKKDDRPGPPVNIVALPLSSSSIVINWSPPIGNHIIGAYTVHYKQLGKPGAPKTKVISKDTHSYEVQGLLGYTNYSFYMKAYAKAFGYESEPIVQGTLEDRPAKAPVDIKVSSQTPDSLDVEWAPPPRDYRNGIIKNYVISYKKEYDKGEPSSVEVPGHTLKKTINGLSKGTSYTIRVAAATVKGEGPFSRAVKGRVLNQTSNVISPPTVWIAYHNSTTAIVKWLPPAYGKHSVEEYHLFYVQMQDHSMEKGPFIVDKRQKTYTLHGLSSGSRYLIKLMASDGSTLGPPGATYVTTDRGPGTPDPTEDPLPPLRPIHLVCTVDSPTSILLTWQTPLSSGSTTHYTVTYFLRSRIKHVPVKRTVYSENIVLRGLTPGREYTISVQSHYKSEKEIFPGVSTAFKNCKLPLSELSSPPQNIKYEYKTVRTVELEWESPLKPNGQLISFEVLYTYNKSYPDSMWKNESYPLGFFGSRVKQFHQRLSGIKEGTEFYLKIRAENNHGFGPFSKTITIKPPSVAERVGPNVEYTILPSGQVQLSWKCPRVFNAFIESFTILFSNDTHLADDKWEVQTVSIPHSRRFPDKVTTYVKKIFIYFKVRAEYNDHIPGNWSKIVKITKEKEPMDPPLTSIEPRLSELKDNPDNIKLGIIIGCTISAFCIVVLLLFIVWRNPCRHYATQKGEKKTNVKALPPMNGYLSSQKQIVVSSIQDNSASTEETSASSGLCQCRCTCGAGRWPMGPTMVRTNGRLPGSSDSSAPITQVFSHSASDANSEDSGSGHDLRSKGGHKSNPVSSSSSLSVELHRNEEIRTVPFSSKSKKKSISVDV</sequence>
<dbReference type="PANTHER" id="PTHR44170:SF54">
    <property type="entry name" value="FI24025P1"/>
    <property type="match status" value="1"/>
</dbReference>
<feature type="compositionally biased region" description="Polar residues" evidence="9">
    <location>
        <begin position="1167"/>
        <end position="1178"/>
    </location>
</feature>
<feature type="domain" description="Fibronectin type-III" evidence="13">
    <location>
        <begin position="610"/>
        <end position="711"/>
    </location>
</feature>
<dbReference type="Proteomes" id="UP000275408">
    <property type="component" value="Unassembled WGS sequence"/>
</dbReference>
<evidence type="ECO:0000256" key="2">
    <source>
        <dbReference type="ARBA" id="ARBA00022475"/>
    </source>
</evidence>
<dbReference type="PANTHER" id="PTHR44170">
    <property type="entry name" value="PROTEIN SIDEKICK"/>
    <property type="match status" value="1"/>
</dbReference>
<dbReference type="SMART" id="SM00060">
    <property type="entry name" value="FN3"/>
    <property type="match status" value="5"/>
</dbReference>
<dbReference type="InterPro" id="IPR003599">
    <property type="entry name" value="Ig_sub"/>
</dbReference>
<dbReference type="SUPFAM" id="SSF48726">
    <property type="entry name" value="Immunoglobulin"/>
    <property type="match status" value="4"/>
</dbReference>
<gene>
    <name evidence="14" type="ORF">pdam_00003873</name>
</gene>
<dbReference type="GO" id="GO:0098609">
    <property type="term" value="P:cell-cell adhesion"/>
    <property type="evidence" value="ECO:0007669"/>
    <property type="project" value="TreeGrafter"/>
</dbReference>
<feature type="domain" description="Ig-like" evidence="12">
    <location>
        <begin position="226"/>
        <end position="307"/>
    </location>
</feature>
<keyword evidence="6" id="KW-1015">Disulfide bond</keyword>
<keyword evidence="15" id="KW-1185">Reference proteome</keyword>
<dbReference type="FunFam" id="2.60.40.10:FF:000273">
    <property type="entry name" value="contactin-3 isoform X1"/>
    <property type="match status" value="1"/>
</dbReference>
<evidence type="ECO:0000256" key="6">
    <source>
        <dbReference type="ARBA" id="ARBA00023157"/>
    </source>
</evidence>
<feature type="chain" id="PRO_5017931701" evidence="11">
    <location>
        <begin position="21"/>
        <end position="1229"/>
    </location>
</feature>
<keyword evidence="5 10" id="KW-0472">Membrane</keyword>
<keyword evidence="3 11" id="KW-0732">Signal</keyword>
<dbReference type="Pfam" id="PF13927">
    <property type="entry name" value="Ig_3"/>
    <property type="match status" value="3"/>
</dbReference>
<evidence type="ECO:0000256" key="10">
    <source>
        <dbReference type="SAM" id="Phobius"/>
    </source>
</evidence>
<evidence type="ECO:0000259" key="12">
    <source>
        <dbReference type="PROSITE" id="PS50835"/>
    </source>
</evidence>
<dbReference type="Pfam" id="PF00041">
    <property type="entry name" value="fn3"/>
    <property type="match status" value="5"/>
</dbReference>
<dbReference type="InterPro" id="IPR036179">
    <property type="entry name" value="Ig-like_dom_sf"/>
</dbReference>
<evidence type="ECO:0000256" key="4">
    <source>
        <dbReference type="ARBA" id="ARBA00022737"/>
    </source>
</evidence>
<evidence type="ECO:0000313" key="14">
    <source>
        <dbReference type="EMBL" id="RMX49087.1"/>
    </source>
</evidence>
<feature type="domain" description="Ig-like" evidence="12">
    <location>
        <begin position="140"/>
        <end position="213"/>
    </location>
</feature>
<proteinExistence type="predicted"/>
<keyword evidence="4" id="KW-0677">Repeat</keyword>
<accession>A0A3M6U653</accession>
<dbReference type="EMBL" id="RCHS01002172">
    <property type="protein sequence ID" value="RMX49087.1"/>
    <property type="molecule type" value="Genomic_DNA"/>
</dbReference>
<dbReference type="InterPro" id="IPR013098">
    <property type="entry name" value="Ig_I-set"/>
</dbReference>
<keyword evidence="2" id="KW-1003">Cell membrane</keyword>
<evidence type="ECO:0000256" key="8">
    <source>
        <dbReference type="ARBA" id="ARBA00023319"/>
    </source>
</evidence>
<dbReference type="Pfam" id="PF07679">
    <property type="entry name" value="I-set"/>
    <property type="match status" value="1"/>
</dbReference>
<dbReference type="GO" id="GO:0005886">
    <property type="term" value="C:plasma membrane"/>
    <property type="evidence" value="ECO:0007669"/>
    <property type="project" value="UniProtKB-SubCell"/>
</dbReference>
<dbReference type="InterPro" id="IPR003961">
    <property type="entry name" value="FN3_dom"/>
</dbReference>
<dbReference type="SUPFAM" id="SSF49265">
    <property type="entry name" value="Fibronectin type III"/>
    <property type="match status" value="3"/>
</dbReference>
<dbReference type="Gene3D" id="2.60.40.10">
    <property type="entry name" value="Immunoglobulins"/>
    <property type="match status" value="10"/>
</dbReference>
<dbReference type="PROSITE" id="PS50835">
    <property type="entry name" value="IG_LIKE"/>
    <property type="match status" value="4"/>
</dbReference>
<dbReference type="InterPro" id="IPR003598">
    <property type="entry name" value="Ig_sub2"/>
</dbReference>
<dbReference type="SMART" id="SM00409">
    <property type="entry name" value="IG"/>
    <property type="match status" value="4"/>
</dbReference>
<evidence type="ECO:0000256" key="7">
    <source>
        <dbReference type="ARBA" id="ARBA00023180"/>
    </source>
</evidence>
<feature type="domain" description="Fibronectin type-III" evidence="13">
    <location>
        <begin position="511"/>
        <end position="606"/>
    </location>
</feature>
<dbReference type="InterPro" id="IPR013783">
    <property type="entry name" value="Ig-like_fold"/>
</dbReference>
<feature type="domain" description="Fibronectin type-III" evidence="13">
    <location>
        <begin position="820"/>
        <end position="922"/>
    </location>
</feature>
<protein>
    <submittedName>
        <fullName evidence="14">Uncharacterized protein</fullName>
    </submittedName>
</protein>
<dbReference type="PRINTS" id="PR00014">
    <property type="entry name" value="FNTYPEIII"/>
</dbReference>
<feature type="transmembrane region" description="Helical" evidence="10">
    <location>
        <begin position="1050"/>
        <end position="1072"/>
    </location>
</feature>
<feature type="domain" description="Ig-like" evidence="12">
    <location>
        <begin position="27"/>
        <end position="118"/>
    </location>
</feature>
<name>A0A3M6U653_POCDA</name>
<dbReference type="InterPro" id="IPR036116">
    <property type="entry name" value="FN3_sf"/>
</dbReference>
<dbReference type="OMA" id="AVMNGYX"/>
<feature type="region of interest" description="Disordered" evidence="9">
    <location>
        <begin position="1167"/>
        <end position="1229"/>
    </location>
</feature>
<feature type="compositionally biased region" description="Basic residues" evidence="9">
    <location>
        <begin position="1219"/>
        <end position="1229"/>
    </location>
</feature>
<feature type="domain" description="Fibronectin type-III" evidence="13">
    <location>
        <begin position="720"/>
        <end position="815"/>
    </location>
</feature>
<feature type="signal peptide" evidence="11">
    <location>
        <begin position="1"/>
        <end position="20"/>
    </location>
</feature>
<feature type="domain" description="Fibronectin type-III" evidence="13">
    <location>
        <begin position="415"/>
        <end position="506"/>
    </location>
</feature>
<dbReference type="InterPro" id="IPR007110">
    <property type="entry name" value="Ig-like_dom"/>
</dbReference>
<dbReference type="FunFam" id="2.60.40.10:FF:000551">
    <property type="entry name" value="Protogenin A"/>
    <property type="match status" value="1"/>
</dbReference>
<keyword evidence="10" id="KW-0812">Transmembrane</keyword>
<evidence type="ECO:0000256" key="1">
    <source>
        <dbReference type="ARBA" id="ARBA00004236"/>
    </source>
</evidence>
<dbReference type="PROSITE" id="PS50853">
    <property type="entry name" value="FN3"/>
    <property type="match status" value="5"/>
</dbReference>